<evidence type="ECO:0000256" key="5">
    <source>
        <dbReference type="ARBA" id="ARBA00023180"/>
    </source>
</evidence>
<dbReference type="RefSeq" id="XP_046587594.1">
    <property type="nucleotide sequence ID" value="XM_046731638.1"/>
</dbReference>
<comment type="similarity">
    <text evidence="2">Belongs to the major royal jelly protein family.</text>
</comment>
<reference evidence="8 9" key="1">
    <citation type="submission" date="2025-05" db="UniProtKB">
        <authorList>
            <consortium name="RefSeq"/>
        </authorList>
    </citation>
    <scope>IDENTIFICATION</scope>
    <source>
        <tissue evidence="8 9">Thorax and Abdomen</tissue>
    </source>
</reference>
<dbReference type="RefSeq" id="XP_015509170.2">
    <property type="nucleotide sequence ID" value="XM_015653684.2"/>
</dbReference>
<dbReference type="Pfam" id="PF03022">
    <property type="entry name" value="MRJP"/>
    <property type="match status" value="1"/>
</dbReference>
<keyword evidence="4 6" id="KW-0732">Signal</keyword>
<keyword evidence="3" id="KW-0964">Secreted</keyword>
<evidence type="ECO:0000313" key="7">
    <source>
        <dbReference type="Proteomes" id="UP000829291"/>
    </source>
</evidence>
<gene>
    <name evidence="8 9" type="primary">LOC107216489</name>
</gene>
<dbReference type="PANTHER" id="PTHR10009:SF7">
    <property type="entry name" value="GH10609P-RELATED"/>
    <property type="match status" value="1"/>
</dbReference>
<dbReference type="GeneID" id="107216489"/>
<evidence type="ECO:0000256" key="3">
    <source>
        <dbReference type="ARBA" id="ARBA00022525"/>
    </source>
</evidence>
<dbReference type="FunCoup" id="A0A6J0B257">
    <property type="interactions" value="25"/>
</dbReference>
<evidence type="ECO:0000313" key="8">
    <source>
        <dbReference type="RefSeq" id="XP_015509170.2"/>
    </source>
</evidence>
<comment type="subcellular location">
    <subcellularLocation>
        <location evidence="1">Secreted</location>
    </subcellularLocation>
</comment>
<sequence>MKILFQPTWILPMILACTARCSADLDVLHTWKYIDYVWDNDTQKEDAVASGQYDATKIAINDVQQLPDGRVLVTTPKYFNNPASLSVISNTSGDGGPLLEPYPSWSWHTTDGNSSSITSVNRVRVDQCNRLWIVDSGKIGNDQVSPARILIFDPATDELLERIEIPDELSHNPNDTSKGKLELQAVETEGDTCEKTWVYIGDLEGWGLLIYNGSDIWRIDNDELFAPQEEYTTFSLNDKNVTLNTGVASMLILPDGFFREKSTIFKPMASEVGYGASLEDLHNSFSGNVVRYYKTNFTAPSQELARDISSDGILIAGFPTVSVLVCWNIEWPLLDANVVTLQTSDEYLQFVSGVKITNGIQSGVEGDNVWVASIHLQQFISGSLDITEDNYYILGGNVKTLVNGTRCQTGPRPLVDDLNDKFFFSYSP</sequence>
<dbReference type="PANTHER" id="PTHR10009">
    <property type="entry name" value="PROTEIN YELLOW-RELATED"/>
    <property type="match status" value="1"/>
</dbReference>
<evidence type="ECO:0000256" key="2">
    <source>
        <dbReference type="ARBA" id="ARBA00009127"/>
    </source>
</evidence>
<feature type="chain" id="PRO_5045019047" evidence="6">
    <location>
        <begin position="24"/>
        <end position="428"/>
    </location>
</feature>
<dbReference type="PROSITE" id="PS51257">
    <property type="entry name" value="PROKAR_LIPOPROTEIN"/>
    <property type="match status" value="1"/>
</dbReference>
<dbReference type="OrthoDB" id="8184345at2759"/>
<organism evidence="7 8">
    <name type="scientific">Neodiprion lecontei</name>
    <name type="common">Redheaded pine sawfly</name>
    <dbReference type="NCBI Taxonomy" id="441921"/>
    <lineage>
        <taxon>Eukaryota</taxon>
        <taxon>Metazoa</taxon>
        <taxon>Ecdysozoa</taxon>
        <taxon>Arthropoda</taxon>
        <taxon>Hexapoda</taxon>
        <taxon>Insecta</taxon>
        <taxon>Pterygota</taxon>
        <taxon>Neoptera</taxon>
        <taxon>Endopterygota</taxon>
        <taxon>Hymenoptera</taxon>
        <taxon>Tenthredinoidea</taxon>
        <taxon>Diprionidae</taxon>
        <taxon>Diprioninae</taxon>
        <taxon>Neodiprion</taxon>
    </lineage>
</organism>
<keyword evidence="7" id="KW-1185">Reference proteome</keyword>
<dbReference type="InterPro" id="IPR011042">
    <property type="entry name" value="6-blade_b-propeller_TolB-like"/>
</dbReference>
<dbReference type="SUPFAM" id="SSF63829">
    <property type="entry name" value="Calcium-dependent phosphotriesterase"/>
    <property type="match status" value="1"/>
</dbReference>
<dbReference type="Proteomes" id="UP000829291">
    <property type="component" value="Chromosome 2"/>
</dbReference>
<protein>
    <submittedName>
        <fullName evidence="8 9">Major royal jelly protein 1</fullName>
    </submittedName>
</protein>
<accession>A0A6J0B257</accession>
<evidence type="ECO:0000313" key="9">
    <source>
        <dbReference type="RefSeq" id="XP_046587594.1"/>
    </source>
</evidence>
<dbReference type="GO" id="GO:0005576">
    <property type="term" value="C:extracellular region"/>
    <property type="evidence" value="ECO:0007669"/>
    <property type="project" value="UniProtKB-SubCell"/>
</dbReference>
<feature type="signal peptide" evidence="6">
    <location>
        <begin position="1"/>
        <end position="23"/>
    </location>
</feature>
<keyword evidence="5" id="KW-0325">Glycoprotein</keyword>
<evidence type="ECO:0000256" key="1">
    <source>
        <dbReference type="ARBA" id="ARBA00004613"/>
    </source>
</evidence>
<dbReference type="Gene3D" id="2.120.10.30">
    <property type="entry name" value="TolB, C-terminal domain"/>
    <property type="match status" value="1"/>
</dbReference>
<dbReference type="InterPro" id="IPR017996">
    <property type="entry name" value="MRJP/yellow-related"/>
</dbReference>
<dbReference type="InParanoid" id="A0A6J0B257"/>
<evidence type="ECO:0000256" key="6">
    <source>
        <dbReference type="SAM" id="SignalP"/>
    </source>
</evidence>
<proteinExistence type="inferred from homology"/>
<name>A0A6J0B257_NEOLC</name>
<evidence type="ECO:0000256" key="4">
    <source>
        <dbReference type="ARBA" id="ARBA00022729"/>
    </source>
</evidence>
<dbReference type="PRINTS" id="PR01366">
    <property type="entry name" value="ROYALJELLY"/>
</dbReference>
<dbReference type="KEGG" id="nlo:107216489"/>